<dbReference type="PANTHER" id="PTHR31373:SF27">
    <property type="entry name" value="TROVE DOMAIN-CONTAINING PROTEIN"/>
    <property type="match status" value="1"/>
</dbReference>
<dbReference type="PANTHER" id="PTHR31373">
    <property type="entry name" value="OS06G0652100 PROTEIN"/>
    <property type="match status" value="1"/>
</dbReference>
<sequence>MLNHLNNHFNQTTTTNGAKAFKSTQSAVLDLFSQGGAMRQNSDEEVTRLFSKAFAENPLLAMKTLFYLRDIREGQGERRFFRLAIQHLSLHNEDVLAKNIHLVPQFGRWDDLWALLDNKSLRSVVADLVKRQLVVDKKSDNPSLLAKWMPSENASSYQTKKYAKILREHYGVTPKQYRKLLSELRKRISLVETKLTEKDYEAIEYDKIPSKAGMQYRQAFFRNDLERYQSFLDSLSKGEVKVNAGTLYPNDIVGKIFNGGWGVRYVSPQDIKLFEGQWQNLPNFIGEKSENSLVMADVSGSMHGTPMNVSVALAMYIAERNKGIYKDHFLTFTDQPSMVKIQGSNIVDKVKNITARVGYSTNIQRALQTILDVAVKNQLSNDEVIKKLYIISDMQFDDYSIGGNSVHIFKEMEKKFNNAGYDFPNIVFWNVNAYGNTQMTMNAQGVQLVSGFSPSILTQLLNADGKTPYDFMLDVIDSERYAEVTV</sequence>
<dbReference type="Gene3D" id="3.40.50.410">
    <property type="entry name" value="von Willebrand factor, type A domain"/>
    <property type="match status" value="1"/>
</dbReference>
<organism evidence="3 4">
    <name type="scientific">Bacillus phage vB_BcoS-136</name>
    <dbReference type="NCBI Taxonomy" id="2419619"/>
    <lineage>
        <taxon>Viruses</taxon>
        <taxon>Duplodnaviria</taxon>
        <taxon>Heunggongvirae</taxon>
        <taxon>Uroviricota</taxon>
        <taxon>Caudoviricetes</taxon>
        <taxon>Heleneionescovirinae</taxon>
        <taxon>Kenyattavirus</taxon>
        <taxon>Kenyattavirus kv136</taxon>
    </lineage>
</organism>
<accession>A0A3G3BVR2</accession>
<dbReference type="InterPro" id="IPR058580">
    <property type="entry name" value="DUF2828"/>
</dbReference>
<evidence type="ECO:0000313" key="4">
    <source>
        <dbReference type="Proteomes" id="UP000274199"/>
    </source>
</evidence>
<name>A0A3G3BVR2_9CAUD</name>
<dbReference type="InterPro" id="IPR036465">
    <property type="entry name" value="vWFA_dom_sf"/>
</dbReference>
<reference evidence="3 4" key="1">
    <citation type="submission" date="2018-09" db="EMBL/GenBank/DDBJ databases">
        <title>Comparative Genomic Analysis of Eight Novel Haloalkaliphilic Bacteriophages from Lake Elmenteita, Kenya.</title>
        <authorList>
            <person name="Akhwale J.K."/>
        </authorList>
    </citation>
    <scope>NUCLEOTIDE SEQUENCE [LARGE SCALE GENOMIC DNA]</scope>
</reference>
<evidence type="ECO:0000259" key="2">
    <source>
        <dbReference type="Pfam" id="PF25043"/>
    </source>
</evidence>
<dbReference type="EMBL" id="MH884508">
    <property type="protein sequence ID" value="AYP68241.1"/>
    <property type="molecule type" value="Genomic_DNA"/>
</dbReference>
<evidence type="ECO:0008006" key="5">
    <source>
        <dbReference type="Google" id="ProtNLM"/>
    </source>
</evidence>
<dbReference type="Pfam" id="PF11443">
    <property type="entry name" value="DUF2828"/>
    <property type="match status" value="2"/>
</dbReference>
<gene>
    <name evidence="3" type="ORF">vBBcoS136_00126</name>
</gene>
<dbReference type="PIRSF" id="PIRSF015417">
    <property type="entry name" value="T31B5_30_vWA"/>
    <property type="match status" value="1"/>
</dbReference>
<feature type="domain" description="DUF2828" evidence="1">
    <location>
        <begin position="14"/>
        <end position="116"/>
    </location>
</feature>
<proteinExistence type="predicted"/>
<protein>
    <recommendedName>
        <fullName evidence="5">DUF2828 family protein</fullName>
    </recommendedName>
</protein>
<dbReference type="Pfam" id="PF25043">
    <property type="entry name" value="DUF7788"/>
    <property type="match status" value="1"/>
</dbReference>
<dbReference type="Proteomes" id="UP000274199">
    <property type="component" value="Segment"/>
</dbReference>
<feature type="domain" description="DUF7788" evidence="2">
    <location>
        <begin position="291"/>
        <end position="466"/>
    </location>
</feature>
<evidence type="ECO:0000259" key="1">
    <source>
        <dbReference type="Pfam" id="PF11443"/>
    </source>
</evidence>
<dbReference type="InterPro" id="IPR056690">
    <property type="entry name" value="DUF7788"/>
</dbReference>
<evidence type="ECO:0000313" key="3">
    <source>
        <dbReference type="EMBL" id="AYP68241.1"/>
    </source>
</evidence>
<feature type="domain" description="DUF2828" evidence="1">
    <location>
        <begin position="154"/>
        <end position="281"/>
    </location>
</feature>
<keyword evidence="4" id="KW-1185">Reference proteome</keyword>
<dbReference type="InterPro" id="IPR011205">
    <property type="entry name" value="UCP015417_vWA"/>
</dbReference>
<dbReference type="SUPFAM" id="SSF53300">
    <property type="entry name" value="vWA-like"/>
    <property type="match status" value="1"/>
</dbReference>